<evidence type="ECO:0000313" key="2">
    <source>
        <dbReference type="Proteomes" id="UP001333996"/>
    </source>
</evidence>
<dbReference type="EMBL" id="JAYWVC010000192">
    <property type="protein sequence ID" value="MED7826966.1"/>
    <property type="molecule type" value="Genomic_DNA"/>
</dbReference>
<comment type="caution">
    <text evidence="1">The sequence shown here is derived from an EMBL/GenBank/DDBJ whole genome shotgun (WGS) entry which is preliminary data.</text>
</comment>
<name>A0ABU7FST0_9ACTN</name>
<accession>A0ABU7FST0</accession>
<gene>
    <name evidence="1" type="ORF">VXC91_34800</name>
</gene>
<evidence type="ECO:0000313" key="1">
    <source>
        <dbReference type="EMBL" id="MED7826966.1"/>
    </source>
</evidence>
<dbReference type="RefSeq" id="WP_329511355.1">
    <property type="nucleotide sequence ID" value="NZ_BAAAYZ010000174.1"/>
</dbReference>
<keyword evidence="2" id="KW-1185">Reference proteome</keyword>
<organism evidence="1 2">
    <name type="scientific">Streptomyces chiangmaiensis</name>
    <dbReference type="NCBI Taxonomy" id="766497"/>
    <lineage>
        <taxon>Bacteria</taxon>
        <taxon>Bacillati</taxon>
        <taxon>Actinomycetota</taxon>
        <taxon>Actinomycetes</taxon>
        <taxon>Kitasatosporales</taxon>
        <taxon>Streptomycetaceae</taxon>
        <taxon>Streptomyces</taxon>
    </lineage>
</organism>
<reference evidence="1" key="1">
    <citation type="submission" date="2024-01" db="EMBL/GenBank/DDBJ databases">
        <title>First draft genome sequence data of TA4-1, the type strain of Gram-positive actinobacterium Streptomyces chiangmaiensis.</title>
        <authorList>
            <person name="Yasawong M."/>
            <person name="Nantapong N."/>
        </authorList>
    </citation>
    <scope>NUCLEOTIDE SEQUENCE</scope>
    <source>
        <strain evidence="1">TA4-1</strain>
    </source>
</reference>
<dbReference type="Gene3D" id="3.30.70.1060">
    <property type="entry name" value="Dimeric alpha+beta barrel"/>
    <property type="match status" value="1"/>
</dbReference>
<dbReference type="Proteomes" id="UP001333996">
    <property type="component" value="Unassembled WGS sequence"/>
</dbReference>
<protein>
    <submittedName>
        <fullName evidence="1">Uncharacterized protein</fullName>
    </submittedName>
</protein>
<proteinExistence type="predicted"/>
<sequence>MAGKETAASPAWTPEKVRSMGEFMGRWTDEPVESGEFVDAAGLAAPEH</sequence>